<dbReference type="Proteomes" id="UP000886998">
    <property type="component" value="Unassembled WGS sequence"/>
</dbReference>
<keyword evidence="5" id="KW-1185">Reference proteome</keyword>
<comment type="caution">
    <text evidence="4">The sequence shown here is derived from an EMBL/GenBank/DDBJ whole genome shotgun (WGS) entry which is preliminary data.</text>
</comment>
<dbReference type="Pfam" id="PF00685">
    <property type="entry name" value="Sulfotransfer_1"/>
    <property type="match status" value="1"/>
</dbReference>
<name>A0A8X6XGV2_9ARAC</name>
<evidence type="ECO:0000313" key="5">
    <source>
        <dbReference type="Proteomes" id="UP000886998"/>
    </source>
</evidence>
<evidence type="ECO:0000313" key="4">
    <source>
        <dbReference type="EMBL" id="GFY51521.1"/>
    </source>
</evidence>
<accession>A0A8X6XGV2</accession>
<dbReference type="InterPro" id="IPR027417">
    <property type="entry name" value="P-loop_NTPase"/>
</dbReference>
<sequence length="102" mass="11923">MAGEGDYNDYFDHLLAAYKYRNQPNVLILTFESLKADRRGTCLKIARFLGEEYHQRLLDNDEAVLKKVLEYSGLEYMKATVNEFWKELLMLCLPKKTRSGIP</sequence>
<organism evidence="4 5">
    <name type="scientific">Trichonephila inaurata madagascariensis</name>
    <dbReference type="NCBI Taxonomy" id="2747483"/>
    <lineage>
        <taxon>Eukaryota</taxon>
        <taxon>Metazoa</taxon>
        <taxon>Ecdysozoa</taxon>
        <taxon>Arthropoda</taxon>
        <taxon>Chelicerata</taxon>
        <taxon>Arachnida</taxon>
        <taxon>Araneae</taxon>
        <taxon>Araneomorphae</taxon>
        <taxon>Entelegynae</taxon>
        <taxon>Araneoidea</taxon>
        <taxon>Nephilidae</taxon>
        <taxon>Trichonephila</taxon>
        <taxon>Trichonephila inaurata</taxon>
    </lineage>
</organism>
<feature type="domain" description="Sulfotransferase" evidence="3">
    <location>
        <begin position="2"/>
        <end position="80"/>
    </location>
</feature>
<evidence type="ECO:0000256" key="1">
    <source>
        <dbReference type="ARBA" id="ARBA00005771"/>
    </source>
</evidence>
<gene>
    <name evidence="4" type="primary">Sult1c2a_2</name>
    <name evidence="4" type="ORF">TNIN_331791</name>
</gene>
<comment type="similarity">
    <text evidence="1">Belongs to the sulfotransferase 1 family.</text>
</comment>
<keyword evidence="2" id="KW-0808">Transferase</keyword>
<evidence type="ECO:0000259" key="3">
    <source>
        <dbReference type="Pfam" id="PF00685"/>
    </source>
</evidence>
<evidence type="ECO:0000256" key="2">
    <source>
        <dbReference type="ARBA" id="ARBA00022679"/>
    </source>
</evidence>
<proteinExistence type="inferred from homology"/>
<dbReference type="GO" id="GO:0008146">
    <property type="term" value="F:sulfotransferase activity"/>
    <property type="evidence" value="ECO:0007669"/>
    <property type="project" value="InterPro"/>
</dbReference>
<dbReference type="OrthoDB" id="6422640at2759"/>
<dbReference type="Gene3D" id="3.40.50.300">
    <property type="entry name" value="P-loop containing nucleotide triphosphate hydrolases"/>
    <property type="match status" value="1"/>
</dbReference>
<dbReference type="SUPFAM" id="SSF52540">
    <property type="entry name" value="P-loop containing nucleoside triphosphate hydrolases"/>
    <property type="match status" value="1"/>
</dbReference>
<dbReference type="AlphaFoldDB" id="A0A8X6XGV2"/>
<dbReference type="EMBL" id="BMAV01008155">
    <property type="protein sequence ID" value="GFY51521.1"/>
    <property type="molecule type" value="Genomic_DNA"/>
</dbReference>
<dbReference type="PANTHER" id="PTHR11783">
    <property type="entry name" value="SULFOTRANSFERASE SULT"/>
    <property type="match status" value="1"/>
</dbReference>
<reference evidence="4" key="1">
    <citation type="submission" date="2020-08" db="EMBL/GenBank/DDBJ databases">
        <title>Multicomponent nature underlies the extraordinary mechanical properties of spider dragline silk.</title>
        <authorList>
            <person name="Kono N."/>
            <person name="Nakamura H."/>
            <person name="Mori M."/>
            <person name="Yoshida Y."/>
            <person name="Ohtoshi R."/>
            <person name="Malay A.D."/>
            <person name="Moran D.A.P."/>
            <person name="Tomita M."/>
            <person name="Numata K."/>
            <person name="Arakawa K."/>
        </authorList>
    </citation>
    <scope>NUCLEOTIDE SEQUENCE</scope>
</reference>
<dbReference type="InterPro" id="IPR000863">
    <property type="entry name" value="Sulfotransferase_dom"/>
</dbReference>
<protein>
    <submittedName>
        <fullName evidence="4">Sulfotransferase 1C2A</fullName>
    </submittedName>
</protein>